<evidence type="ECO:0000313" key="10">
    <source>
        <dbReference type="EMBL" id="MBB6511957.1"/>
    </source>
</evidence>
<reference evidence="10 11" key="1">
    <citation type="submission" date="2020-08" db="EMBL/GenBank/DDBJ databases">
        <title>Genomic Encyclopedia of Type Strains, Phase IV (KMG-IV): sequencing the most valuable type-strain genomes for metagenomic binning, comparative biology and taxonomic classification.</title>
        <authorList>
            <person name="Goeker M."/>
        </authorList>
    </citation>
    <scope>NUCLEOTIDE SEQUENCE [LARGE SCALE GENOMIC DNA]</scope>
    <source>
        <strain evidence="10 11">DSM 11805</strain>
    </source>
</reference>
<comment type="similarity">
    <text evidence="2">Belongs to the peptidase A24 family.</text>
</comment>
<proteinExistence type="inferred from homology"/>
<dbReference type="RefSeq" id="WP_184244632.1">
    <property type="nucleotide sequence ID" value="NZ_BAAACU010000022.1"/>
</dbReference>
<feature type="transmembrane region" description="Helical" evidence="7">
    <location>
        <begin position="179"/>
        <end position="206"/>
    </location>
</feature>
<gene>
    <name evidence="10" type="ORF">GGQ92_000724</name>
</gene>
<evidence type="ECO:0000259" key="8">
    <source>
        <dbReference type="Pfam" id="PF01478"/>
    </source>
</evidence>
<feature type="transmembrane region" description="Helical" evidence="7">
    <location>
        <begin position="147"/>
        <end position="167"/>
    </location>
</feature>
<feature type="domain" description="Prepilin type IV endopeptidase peptidase" evidence="8">
    <location>
        <begin position="105"/>
        <end position="207"/>
    </location>
</feature>
<feature type="domain" description="Prepilin peptidase A24 N-terminal" evidence="9">
    <location>
        <begin position="11"/>
        <end position="93"/>
    </location>
</feature>
<keyword evidence="11" id="KW-1185">Reference proteome</keyword>
<dbReference type="Pfam" id="PF01478">
    <property type="entry name" value="Peptidase_A24"/>
    <property type="match status" value="1"/>
</dbReference>
<sequence>MEIIWTIYFFIIGIVFGSFFNVVGLRTKKEKLFEQQRSFCPHCRHTLSARELVPIFSYLFQKGKCRHCKKRISPLYPTMEFVTGCLFAYSYTHLGFRMELLTALLMVSMFMILMVTDLKYMLIPNRVLLFFLPLFVVLRIIEPLDSWWSPWVGGFVGFSIIALIILLSRGGMGAGDMKLFGVIGIILGFPNVLLAFFFANLVGLLYSMPLIIGSKKGWKKAVPFGPAIIIGSLITYFFGEGLLAWYFELF</sequence>
<name>A0A841RJB2_9BACI</name>
<dbReference type="GO" id="GO:0004190">
    <property type="term" value="F:aspartic-type endopeptidase activity"/>
    <property type="evidence" value="ECO:0007669"/>
    <property type="project" value="UniProtKB-EC"/>
</dbReference>
<evidence type="ECO:0000256" key="4">
    <source>
        <dbReference type="ARBA" id="ARBA00022692"/>
    </source>
</evidence>
<comment type="caution">
    <text evidence="10">The sequence shown here is derived from an EMBL/GenBank/DDBJ whole genome shotgun (WGS) entry which is preliminary data.</text>
</comment>
<keyword evidence="10" id="KW-0489">Methyltransferase</keyword>
<evidence type="ECO:0000256" key="2">
    <source>
        <dbReference type="ARBA" id="ARBA00005801"/>
    </source>
</evidence>
<comment type="subcellular location">
    <subcellularLocation>
        <location evidence="1">Cell membrane</location>
        <topology evidence="1">Multi-pass membrane protein</topology>
    </subcellularLocation>
</comment>
<dbReference type="EC" id="3.4.23.43" evidence="10"/>
<evidence type="ECO:0000259" key="9">
    <source>
        <dbReference type="Pfam" id="PF06750"/>
    </source>
</evidence>
<feature type="transmembrane region" description="Helical" evidence="7">
    <location>
        <begin position="98"/>
        <end position="116"/>
    </location>
</feature>
<keyword evidence="4 7" id="KW-0812">Transmembrane</keyword>
<evidence type="ECO:0000256" key="1">
    <source>
        <dbReference type="ARBA" id="ARBA00004651"/>
    </source>
</evidence>
<evidence type="ECO:0000256" key="5">
    <source>
        <dbReference type="ARBA" id="ARBA00022989"/>
    </source>
</evidence>
<dbReference type="PANTHER" id="PTHR30487:SF0">
    <property type="entry name" value="PREPILIN LEADER PEPTIDASE_N-METHYLTRANSFERASE-RELATED"/>
    <property type="match status" value="1"/>
</dbReference>
<keyword evidence="3" id="KW-1003">Cell membrane</keyword>
<dbReference type="AlphaFoldDB" id="A0A841RJB2"/>
<feature type="transmembrane region" description="Helical" evidence="7">
    <location>
        <begin position="226"/>
        <end position="247"/>
    </location>
</feature>
<dbReference type="InterPro" id="IPR050882">
    <property type="entry name" value="Prepilin_peptidase/N-MTase"/>
</dbReference>
<feature type="transmembrane region" description="Helical" evidence="7">
    <location>
        <begin position="6"/>
        <end position="25"/>
    </location>
</feature>
<dbReference type="InterPro" id="IPR000045">
    <property type="entry name" value="Prepilin_IV_endopep_pep"/>
</dbReference>
<evidence type="ECO:0000313" key="11">
    <source>
        <dbReference type="Proteomes" id="UP000572212"/>
    </source>
</evidence>
<dbReference type="PANTHER" id="PTHR30487">
    <property type="entry name" value="TYPE 4 PREPILIN-LIKE PROTEINS LEADER PEPTIDE-PROCESSING ENZYME"/>
    <property type="match status" value="1"/>
</dbReference>
<protein>
    <submittedName>
        <fullName evidence="10">Leader peptidase (Prepilin peptidase)/N-methyltransferase</fullName>
        <ecNumber evidence="10">2.1.1.-</ecNumber>
        <ecNumber evidence="10">3.4.23.43</ecNumber>
    </submittedName>
</protein>
<accession>A0A841RJB2</accession>
<dbReference type="InterPro" id="IPR010627">
    <property type="entry name" value="Prepilin_pept_A24_N"/>
</dbReference>
<organism evidence="10 11">
    <name type="scientific">Gracilibacillus halotolerans</name>
    <dbReference type="NCBI Taxonomy" id="74386"/>
    <lineage>
        <taxon>Bacteria</taxon>
        <taxon>Bacillati</taxon>
        <taxon>Bacillota</taxon>
        <taxon>Bacilli</taxon>
        <taxon>Bacillales</taxon>
        <taxon>Bacillaceae</taxon>
        <taxon>Gracilibacillus</taxon>
    </lineage>
</organism>
<dbReference type="EC" id="2.1.1.-" evidence="10"/>
<dbReference type="Proteomes" id="UP000572212">
    <property type="component" value="Unassembled WGS sequence"/>
</dbReference>
<feature type="transmembrane region" description="Helical" evidence="7">
    <location>
        <begin position="123"/>
        <end position="141"/>
    </location>
</feature>
<keyword evidence="6 7" id="KW-0472">Membrane</keyword>
<dbReference type="GO" id="GO:0006465">
    <property type="term" value="P:signal peptide processing"/>
    <property type="evidence" value="ECO:0007669"/>
    <property type="project" value="TreeGrafter"/>
</dbReference>
<evidence type="ECO:0000256" key="6">
    <source>
        <dbReference type="ARBA" id="ARBA00023136"/>
    </source>
</evidence>
<feature type="transmembrane region" description="Helical" evidence="7">
    <location>
        <begin position="74"/>
        <end position="92"/>
    </location>
</feature>
<dbReference type="GO" id="GO:0032259">
    <property type="term" value="P:methylation"/>
    <property type="evidence" value="ECO:0007669"/>
    <property type="project" value="UniProtKB-KW"/>
</dbReference>
<dbReference type="EMBL" id="JACHON010000001">
    <property type="protein sequence ID" value="MBB6511957.1"/>
    <property type="molecule type" value="Genomic_DNA"/>
</dbReference>
<dbReference type="GO" id="GO:0005886">
    <property type="term" value="C:plasma membrane"/>
    <property type="evidence" value="ECO:0007669"/>
    <property type="project" value="UniProtKB-SubCell"/>
</dbReference>
<keyword evidence="10" id="KW-0808">Transferase</keyword>
<keyword evidence="5 7" id="KW-1133">Transmembrane helix</keyword>
<dbReference type="GO" id="GO:0008168">
    <property type="term" value="F:methyltransferase activity"/>
    <property type="evidence" value="ECO:0007669"/>
    <property type="project" value="UniProtKB-KW"/>
</dbReference>
<dbReference type="Gene3D" id="1.20.120.1220">
    <property type="match status" value="1"/>
</dbReference>
<evidence type="ECO:0000256" key="3">
    <source>
        <dbReference type="ARBA" id="ARBA00022475"/>
    </source>
</evidence>
<evidence type="ECO:0000256" key="7">
    <source>
        <dbReference type="SAM" id="Phobius"/>
    </source>
</evidence>
<dbReference type="Pfam" id="PF06750">
    <property type="entry name" value="A24_N_bact"/>
    <property type="match status" value="1"/>
</dbReference>
<keyword evidence="10" id="KW-0378">Hydrolase</keyword>